<dbReference type="PANTHER" id="PTHR10098">
    <property type="entry name" value="RAPSYN-RELATED"/>
    <property type="match status" value="1"/>
</dbReference>
<dbReference type="InterPro" id="IPR011990">
    <property type="entry name" value="TPR-like_helical_dom_sf"/>
</dbReference>
<evidence type="ECO:0000313" key="1">
    <source>
        <dbReference type="EMBL" id="MEQ2184351.1"/>
    </source>
</evidence>
<protein>
    <submittedName>
        <fullName evidence="1">Tetratricopeptide repeat protein 28</fullName>
    </submittedName>
</protein>
<dbReference type="Proteomes" id="UP001476798">
    <property type="component" value="Unassembled WGS sequence"/>
</dbReference>
<reference evidence="1 2" key="1">
    <citation type="submission" date="2021-06" db="EMBL/GenBank/DDBJ databases">
        <authorList>
            <person name="Palmer J.M."/>
        </authorList>
    </citation>
    <scope>NUCLEOTIDE SEQUENCE [LARGE SCALE GENOMIC DNA]</scope>
    <source>
        <strain evidence="1 2">GA_2019</strain>
        <tissue evidence="1">Muscle</tissue>
    </source>
</reference>
<proteinExistence type="predicted"/>
<dbReference type="EMBL" id="JAHRIO010080306">
    <property type="protein sequence ID" value="MEQ2184351.1"/>
    <property type="molecule type" value="Genomic_DNA"/>
</dbReference>
<keyword evidence="2" id="KW-1185">Reference proteome</keyword>
<organism evidence="1 2">
    <name type="scientific">Goodea atripinnis</name>
    <dbReference type="NCBI Taxonomy" id="208336"/>
    <lineage>
        <taxon>Eukaryota</taxon>
        <taxon>Metazoa</taxon>
        <taxon>Chordata</taxon>
        <taxon>Craniata</taxon>
        <taxon>Vertebrata</taxon>
        <taxon>Euteleostomi</taxon>
        <taxon>Actinopterygii</taxon>
        <taxon>Neopterygii</taxon>
        <taxon>Teleostei</taxon>
        <taxon>Neoteleostei</taxon>
        <taxon>Acanthomorphata</taxon>
        <taxon>Ovalentaria</taxon>
        <taxon>Atherinomorphae</taxon>
        <taxon>Cyprinodontiformes</taxon>
        <taxon>Goodeidae</taxon>
        <taxon>Goodea</taxon>
    </lineage>
</organism>
<sequence>MLSLYARGGCMLKTLCTSSFLLLRPNFQTCSLSEHQYHAMLTSVTHKDIQESVCSEYFLLYAPSSHLLLFPPLLTGLRLAEQLARREDEAKIRHRLGLSLWASGNLEEAQHQLYRASALFETIRHEAQHSTDYKLSLFDLQTSCYQALQRVLVSLGHHDEALAVAERGRTRAFADLLVERQTGQQESDPYTPVTVEHILDTVNSQRALVLYFSMAAGYLYSWLLAPGADALLHMAFPTALSLNYQMFPDAMKIVMFGSIIPIKTGILKFHEVYLGEGMSEGGSDFQDGGGGGMVSSSSLEQHIASAREALGVESYYSR</sequence>
<evidence type="ECO:0000313" key="2">
    <source>
        <dbReference type="Proteomes" id="UP001476798"/>
    </source>
</evidence>
<gene>
    <name evidence="1" type="primary">TTC28_1</name>
    <name evidence="1" type="ORF">GOODEAATRI_006973</name>
</gene>
<dbReference type="Gene3D" id="1.25.40.10">
    <property type="entry name" value="Tetratricopeptide repeat domain"/>
    <property type="match status" value="1"/>
</dbReference>
<dbReference type="SUPFAM" id="SSF48452">
    <property type="entry name" value="TPR-like"/>
    <property type="match status" value="1"/>
</dbReference>
<accession>A0ABV0PLP1</accession>
<dbReference type="PANTHER" id="PTHR10098:SF108">
    <property type="entry name" value="TETRATRICOPEPTIDE REPEAT PROTEIN 28"/>
    <property type="match status" value="1"/>
</dbReference>
<comment type="caution">
    <text evidence="1">The sequence shown here is derived from an EMBL/GenBank/DDBJ whole genome shotgun (WGS) entry which is preliminary data.</text>
</comment>
<name>A0ABV0PLP1_9TELE</name>